<sequence length="220" mass="24459">MEEHDVVGPLPENIRFLDALSHDGPNPSQGSKSTDYARAQSKRNEVIYDGRWTTPDVSTVAPPIQIFHPIFETFVHDASGSHIQPSREDIIHTQKLMHLASKITNETSRAKDLREILSIILQVAILQEQNSDASTPDGMYTAMFNGISIAFLIWELKREVGEGGSDASTQAELSMRQVWTQKNRAEFVKKCCCPTLILAGGGPWLTVLVAYSRTSSSFRD</sequence>
<dbReference type="OrthoDB" id="3261131at2759"/>
<dbReference type="EMBL" id="ML213671">
    <property type="protein sequence ID" value="TFK32542.1"/>
    <property type="molecule type" value="Genomic_DNA"/>
</dbReference>
<evidence type="ECO:0000313" key="3">
    <source>
        <dbReference type="Proteomes" id="UP000308652"/>
    </source>
</evidence>
<organism evidence="2 3">
    <name type="scientific">Crucibulum laeve</name>
    <dbReference type="NCBI Taxonomy" id="68775"/>
    <lineage>
        <taxon>Eukaryota</taxon>
        <taxon>Fungi</taxon>
        <taxon>Dikarya</taxon>
        <taxon>Basidiomycota</taxon>
        <taxon>Agaricomycotina</taxon>
        <taxon>Agaricomycetes</taxon>
        <taxon>Agaricomycetidae</taxon>
        <taxon>Agaricales</taxon>
        <taxon>Agaricineae</taxon>
        <taxon>Nidulariaceae</taxon>
        <taxon>Crucibulum</taxon>
    </lineage>
</organism>
<reference evidence="2 3" key="1">
    <citation type="journal article" date="2019" name="Nat. Ecol. Evol.">
        <title>Megaphylogeny resolves global patterns of mushroom evolution.</title>
        <authorList>
            <person name="Varga T."/>
            <person name="Krizsan K."/>
            <person name="Foldi C."/>
            <person name="Dima B."/>
            <person name="Sanchez-Garcia M."/>
            <person name="Sanchez-Ramirez S."/>
            <person name="Szollosi G.J."/>
            <person name="Szarkandi J.G."/>
            <person name="Papp V."/>
            <person name="Albert L."/>
            <person name="Andreopoulos W."/>
            <person name="Angelini C."/>
            <person name="Antonin V."/>
            <person name="Barry K.W."/>
            <person name="Bougher N.L."/>
            <person name="Buchanan P."/>
            <person name="Buyck B."/>
            <person name="Bense V."/>
            <person name="Catcheside P."/>
            <person name="Chovatia M."/>
            <person name="Cooper J."/>
            <person name="Damon W."/>
            <person name="Desjardin D."/>
            <person name="Finy P."/>
            <person name="Geml J."/>
            <person name="Haridas S."/>
            <person name="Hughes K."/>
            <person name="Justo A."/>
            <person name="Karasinski D."/>
            <person name="Kautmanova I."/>
            <person name="Kiss B."/>
            <person name="Kocsube S."/>
            <person name="Kotiranta H."/>
            <person name="LaButti K.M."/>
            <person name="Lechner B.E."/>
            <person name="Liimatainen K."/>
            <person name="Lipzen A."/>
            <person name="Lukacs Z."/>
            <person name="Mihaltcheva S."/>
            <person name="Morgado L.N."/>
            <person name="Niskanen T."/>
            <person name="Noordeloos M.E."/>
            <person name="Ohm R.A."/>
            <person name="Ortiz-Santana B."/>
            <person name="Ovrebo C."/>
            <person name="Racz N."/>
            <person name="Riley R."/>
            <person name="Savchenko A."/>
            <person name="Shiryaev A."/>
            <person name="Soop K."/>
            <person name="Spirin V."/>
            <person name="Szebenyi C."/>
            <person name="Tomsovsky M."/>
            <person name="Tulloss R.E."/>
            <person name="Uehling J."/>
            <person name="Grigoriev I.V."/>
            <person name="Vagvolgyi C."/>
            <person name="Papp T."/>
            <person name="Martin F.M."/>
            <person name="Miettinen O."/>
            <person name="Hibbett D.S."/>
            <person name="Nagy L.G."/>
        </authorList>
    </citation>
    <scope>NUCLEOTIDE SEQUENCE [LARGE SCALE GENOMIC DNA]</scope>
    <source>
        <strain evidence="2 3">CBS 166.37</strain>
    </source>
</reference>
<dbReference type="Proteomes" id="UP000308652">
    <property type="component" value="Unassembled WGS sequence"/>
</dbReference>
<dbReference type="STRING" id="68775.A0A5C3LIN3"/>
<protein>
    <submittedName>
        <fullName evidence="2">Uncharacterized protein</fullName>
    </submittedName>
</protein>
<evidence type="ECO:0000313" key="2">
    <source>
        <dbReference type="EMBL" id="TFK32542.1"/>
    </source>
</evidence>
<evidence type="ECO:0000256" key="1">
    <source>
        <dbReference type="SAM" id="MobiDB-lite"/>
    </source>
</evidence>
<keyword evidence="3" id="KW-1185">Reference proteome</keyword>
<feature type="region of interest" description="Disordered" evidence="1">
    <location>
        <begin position="19"/>
        <end position="39"/>
    </location>
</feature>
<gene>
    <name evidence="2" type="ORF">BDQ12DRAFT_692377</name>
</gene>
<proteinExistence type="predicted"/>
<accession>A0A5C3LIN3</accession>
<dbReference type="AlphaFoldDB" id="A0A5C3LIN3"/>
<name>A0A5C3LIN3_9AGAR</name>